<dbReference type="PIRSF" id="PIRSF036492">
    <property type="entry name" value="ALDH"/>
    <property type="match status" value="1"/>
</dbReference>
<accession>A0A0C3QNW8</accession>
<keyword evidence="8" id="KW-1185">Reference proteome</keyword>
<dbReference type="HOGENOM" id="CLU_005391_3_1_1"/>
<dbReference type="GO" id="GO:0005737">
    <property type="term" value="C:cytoplasm"/>
    <property type="evidence" value="ECO:0007669"/>
    <property type="project" value="TreeGrafter"/>
</dbReference>
<feature type="domain" description="Aldehyde dehydrogenase" evidence="6">
    <location>
        <begin position="17"/>
        <end position="437"/>
    </location>
</feature>
<proteinExistence type="inferred from homology"/>
<dbReference type="EMBL" id="KN822989">
    <property type="protein sequence ID" value="KIO28884.1"/>
    <property type="molecule type" value="Genomic_DNA"/>
</dbReference>
<gene>
    <name evidence="7" type="ORF">M407DRAFT_21961</name>
</gene>
<reference evidence="7 8" key="1">
    <citation type="submission" date="2014-04" db="EMBL/GenBank/DDBJ databases">
        <authorList>
            <consortium name="DOE Joint Genome Institute"/>
            <person name="Kuo A."/>
            <person name="Girlanda M."/>
            <person name="Perotto S."/>
            <person name="Kohler A."/>
            <person name="Nagy L.G."/>
            <person name="Floudas D."/>
            <person name="Copeland A."/>
            <person name="Barry K.W."/>
            <person name="Cichocki N."/>
            <person name="Veneault-Fourrey C."/>
            <person name="LaButti K."/>
            <person name="Lindquist E.A."/>
            <person name="Lipzen A."/>
            <person name="Lundell T."/>
            <person name="Morin E."/>
            <person name="Murat C."/>
            <person name="Sun H."/>
            <person name="Tunlid A."/>
            <person name="Henrissat B."/>
            <person name="Grigoriev I.V."/>
            <person name="Hibbett D.S."/>
            <person name="Martin F."/>
            <person name="Nordberg H.P."/>
            <person name="Cantor M.N."/>
            <person name="Hua S.X."/>
        </authorList>
    </citation>
    <scope>NUCLEOTIDE SEQUENCE [LARGE SCALE GENOMIC DNA]</scope>
    <source>
        <strain evidence="7 8">MUT 4182</strain>
    </source>
</reference>
<dbReference type="SUPFAM" id="SSF53720">
    <property type="entry name" value="ALDH-like"/>
    <property type="match status" value="1"/>
</dbReference>
<feature type="active site" evidence="5">
    <location>
        <position position="218"/>
    </location>
</feature>
<evidence type="ECO:0000259" key="6">
    <source>
        <dbReference type="Pfam" id="PF00171"/>
    </source>
</evidence>
<dbReference type="OrthoDB" id="440325at2759"/>
<dbReference type="GO" id="GO:0006081">
    <property type="term" value="P:aldehyde metabolic process"/>
    <property type="evidence" value="ECO:0007669"/>
    <property type="project" value="InterPro"/>
</dbReference>
<dbReference type="FunFam" id="3.40.605.10:FF:000004">
    <property type="entry name" value="Aldehyde dehydrogenase"/>
    <property type="match status" value="1"/>
</dbReference>
<dbReference type="AlphaFoldDB" id="A0A0C3QNW8"/>
<name>A0A0C3QNW8_9AGAM</name>
<evidence type="ECO:0000256" key="5">
    <source>
        <dbReference type="PIRSR" id="PIRSR036492-1"/>
    </source>
</evidence>
<dbReference type="InterPro" id="IPR016161">
    <property type="entry name" value="Ald_DH/histidinol_DH"/>
</dbReference>
<dbReference type="FunFam" id="3.40.309.10:FF:000003">
    <property type="entry name" value="Aldehyde dehydrogenase"/>
    <property type="match status" value="1"/>
</dbReference>
<evidence type="ECO:0000256" key="2">
    <source>
        <dbReference type="ARBA" id="ARBA00023002"/>
    </source>
</evidence>
<dbReference type="Proteomes" id="UP000054248">
    <property type="component" value="Unassembled WGS sequence"/>
</dbReference>
<evidence type="ECO:0000256" key="3">
    <source>
        <dbReference type="ARBA" id="ARBA00023027"/>
    </source>
</evidence>
<dbReference type="InterPro" id="IPR015590">
    <property type="entry name" value="Aldehyde_DH_dom"/>
</dbReference>
<dbReference type="Gene3D" id="3.40.309.10">
    <property type="entry name" value="Aldehyde Dehydrogenase, Chain A, domain 2"/>
    <property type="match status" value="1"/>
</dbReference>
<dbReference type="STRING" id="1051891.A0A0C3QNW8"/>
<reference evidence="8" key="2">
    <citation type="submission" date="2015-01" db="EMBL/GenBank/DDBJ databases">
        <title>Evolutionary Origins and Diversification of the Mycorrhizal Mutualists.</title>
        <authorList>
            <consortium name="DOE Joint Genome Institute"/>
            <consortium name="Mycorrhizal Genomics Consortium"/>
            <person name="Kohler A."/>
            <person name="Kuo A."/>
            <person name="Nagy L.G."/>
            <person name="Floudas D."/>
            <person name="Copeland A."/>
            <person name="Barry K.W."/>
            <person name="Cichocki N."/>
            <person name="Veneault-Fourrey C."/>
            <person name="LaButti K."/>
            <person name="Lindquist E.A."/>
            <person name="Lipzen A."/>
            <person name="Lundell T."/>
            <person name="Morin E."/>
            <person name="Murat C."/>
            <person name="Riley R."/>
            <person name="Ohm R."/>
            <person name="Sun H."/>
            <person name="Tunlid A."/>
            <person name="Henrissat B."/>
            <person name="Grigoriev I.V."/>
            <person name="Hibbett D.S."/>
            <person name="Martin F."/>
        </authorList>
    </citation>
    <scope>NUCLEOTIDE SEQUENCE [LARGE SCALE GENOMIC DNA]</scope>
    <source>
        <strain evidence="8">MUT 4182</strain>
    </source>
</reference>
<keyword evidence="3" id="KW-0520">NAD</keyword>
<sequence length="537" mass="58459">MVPKGGPQPTLAYTPIDDISKIRERVKAGFNSGKLRSIEYRKNQLLQLAYLLKENSKRFEDAFGVDLGRHSVETNMSEFTTTIAEAVEAYKSVDKWSKPEGAPFDIQWFPLRPKVYKSPKGVVLIIGPFNYPLAGAIAAGCACVLKMSELTPSVSGLVTELFPKYMDQDLFQIVNGGIPETSKILELQWDHIVFTGSATVGKIVAAAAAKHLTPVTLELGGQNPVFLDPSYDLDVAARRLLWGRYMNVGQVCLSPNHIFIPASAQDKLIDALSKAYDSFYPEGPAKSESVSRLVTTVAFDRLKGVLEKTQGTIVRGGLAEADRESRFFPPTIVKDVKVGDSLLEAELFGPILPIVPVKDLQEGIDYTNARPHPLAAYVFTDDAKLKKYVIEHTQSGAIDVNDVCVHLAIPGLPFGGVGNSGYGAHTGKFSFDTFTHHRSSLDSPGWVDKVFSFRFPPYTEKKLKQALLISPKIPAPRPGPGIGPAKKTGLLVSTRSVVVALGVLMFALGLRRALGYDGWFPPALVDLASRFGVSGRS</sequence>
<dbReference type="PANTHER" id="PTHR43570:SF16">
    <property type="entry name" value="ALDEHYDE DEHYDROGENASE TYPE III, ISOFORM Q"/>
    <property type="match status" value="1"/>
</dbReference>
<dbReference type="PANTHER" id="PTHR43570">
    <property type="entry name" value="ALDEHYDE DEHYDROGENASE"/>
    <property type="match status" value="1"/>
</dbReference>
<dbReference type="Gene3D" id="3.40.605.10">
    <property type="entry name" value="Aldehyde Dehydrogenase, Chain A, domain 1"/>
    <property type="match status" value="1"/>
</dbReference>
<evidence type="ECO:0000256" key="4">
    <source>
        <dbReference type="PIRNR" id="PIRNR036492"/>
    </source>
</evidence>
<dbReference type="InterPro" id="IPR016162">
    <property type="entry name" value="Ald_DH_N"/>
</dbReference>
<dbReference type="InterPro" id="IPR016163">
    <property type="entry name" value="Ald_DH_C"/>
</dbReference>
<evidence type="ECO:0000256" key="1">
    <source>
        <dbReference type="ARBA" id="ARBA00009986"/>
    </source>
</evidence>
<comment type="similarity">
    <text evidence="1 4">Belongs to the aldehyde dehydrogenase family.</text>
</comment>
<feature type="active site" evidence="5">
    <location>
        <position position="252"/>
    </location>
</feature>
<evidence type="ECO:0000313" key="7">
    <source>
        <dbReference type="EMBL" id="KIO28884.1"/>
    </source>
</evidence>
<protein>
    <recommendedName>
        <fullName evidence="4">Aldehyde dehydrogenase</fullName>
    </recommendedName>
</protein>
<organism evidence="7 8">
    <name type="scientific">Tulasnella calospora MUT 4182</name>
    <dbReference type="NCBI Taxonomy" id="1051891"/>
    <lineage>
        <taxon>Eukaryota</taxon>
        <taxon>Fungi</taxon>
        <taxon>Dikarya</taxon>
        <taxon>Basidiomycota</taxon>
        <taxon>Agaricomycotina</taxon>
        <taxon>Agaricomycetes</taxon>
        <taxon>Cantharellales</taxon>
        <taxon>Tulasnellaceae</taxon>
        <taxon>Tulasnella</taxon>
    </lineage>
</organism>
<dbReference type="GO" id="GO:0004029">
    <property type="term" value="F:aldehyde dehydrogenase (NAD+) activity"/>
    <property type="evidence" value="ECO:0007669"/>
    <property type="project" value="TreeGrafter"/>
</dbReference>
<dbReference type="Pfam" id="PF00171">
    <property type="entry name" value="Aldedh"/>
    <property type="match status" value="1"/>
</dbReference>
<dbReference type="InterPro" id="IPR012394">
    <property type="entry name" value="Aldehyde_DH_NAD(P)"/>
</dbReference>
<evidence type="ECO:0000313" key="8">
    <source>
        <dbReference type="Proteomes" id="UP000054248"/>
    </source>
</evidence>
<keyword evidence="2 4" id="KW-0560">Oxidoreductase</keyword>